<evidence type="ECO:0008006" key="5">
    <source>
        <dbReference type="Google" id="ProtNLM"/>
    </source>
</evidence>
<comment type="caution">
    <text evidence="3">The sequence shown here is derived from an EMBL/GenBank/DDBJ whole genome shotgun (WGS) entry which is preliminary data.</text>
</comment>
<evidence type="ECO:0000256" key="2">
    <source>
        <dbReference type="ARBA" id="ARBA00023242"/>
    </source>
</evidence>
<protein>
    <recommendedName>
        <fullName evidence="5">Zn(2)-C6 fungal-type domain-containing protein</fullName>
    </recommendedName>
</protein>
<dbReference type="InterPro" id="IPR021858">
    <property type="entry name" value="Fun_TF"/>
</dbReference>
<keyword evidence="2" id="KW-0539">Nucleus</keyword>
<dbReference type="PANTHER" id="PTHR37534">
    <property type="entry name" value="TRANSCRIPTIONAL ACTIVATOR PROTEIN UGA3"/>
    <property type="match status" value="1"/>
</dbReference>
<dbReference type="InterPro" id="IPR001138">
    <property type="entry name" value="Zn2Cys6_DnaBD"/>
</dbReference>
<dbReference type="OrthoDB" id="407832at2759"/>
<organism evidence="3 4">
    <name type="scientific">Letharia columbiana</name>
    <dbReference type="NCBI Taxonomy" id="112416"/>
    <lineage>
        <taxon>Eukaryota</taxon>
        <taxon>Fungi</taxon>
        <taxon>Dikarya</taxon>
        <taxon>Ascomycota</taxon>
        <taxon>Pezizomycotina</taxon>
        <taxon>Lecanoromycetes</taxon>
        <taxon>OSLEUM clade</taxon>
        <taxon>Lecanoromycetidae</taxon>
        <taxon>Lecanorales</taxon>
        <taxon>Lecanorineae</taxon>
        <taxon>Parmeliaceae</taxon>
        <taxon>Letharia</taxon>
    </lineage>
</organism>
<dbReference type="Proteomes" id="UP000578531">
    <property type="component" value="Unassembled WGS sequence"/>
</dbReference>
<dbReference type="GO" id="GO:0045944">
    <property type="term" value="P:positive regulation of transcription by RNA polymerase II"/>
    <property type="evidence" value="ECO:0007669"/>
    <property type="project" value="TreeGrafter"/>
</dbReference>
<proteinExistence type="predicted"/>
<evidence type="ECO:0000313" key="4">
    <source>
        <dbReference type="Proteomes" id="UP000578531"/>
    </source>
</evidence>
<dbReference type="GeneID" id="59290213"/>
<accession>A0A8H6FRE1</accession>
<evidence type="ECO:0000313" key="3">
    <source>
        <dbReference type="EMBL" id="KAF6233267.1"/>
    </source>
</evidence>
<dbReference type="CDD" id="cd00067">
    <property type="entry name" value="GAL4"/>
    <property type="match status" value="1"/>
</dbReference>
<evidence type="ECO:0000256" key="1">
    <source>
        <dbReference type="ARBA" id="ARBA00004123"/>
    </source>
</evidence>
<dbReference type="RefSeq" id="XP_037162689.1">
    <property type="nucleotide sequence ID" value="XM_037310456.1"/>
</dbReference>
<dbReference type="GO" id="GO:0000976">
    <property type="term" value="F:transcription cis-regulatory region binding"/>
    <property type="evidence" value="ECO:0007669"/>
    <property type="project" value="TreeGrafter"/>
</dbReference>
<dbReference type="GO" id="GO:0005634">
    <property type="term" value="C:nucleus"/>
    <property type="evidence" value="ECO:0007669"/>
    <property type="project" value="UniProtKB-SubCell"/>
</dbReference>
<dbReference type="GO" id="GO:0000981">
    <property type="term" value="F:DNA-binding transcription factor activity, RNA polymerase II-specific"/>
    <property type="evidence" value="ECO:0007669"/>
    <property type="project" value="InterPro"/>
</dbReference>
<dbReference type="EMBL" id="JACCJC010000040">
    <property type="protein sequence ID" value="KAF6233267.1"/>
    <property type="molecule type" value="Genomic_DNA"/>
</dbReference>
<keyword evidence="4" id="KW-1185">Reference proteome</keyword>
<dbReference type="Pfam" id="PF11951">
    <property type="entry name" value="Fungal_trans_2"/>
    <property type="match status" value="1"/>
</dbReference>
<dbReference type="GO" id="GO:0008270">
    <property type="term" value="F:zinc ion binding"/>
    <property type="evidence" value="ECO:0007669"/>
    <property type="project" value="InterPro"/>
</dbReference>
<name>A0A8H6FRE1_9LECA</name>
<sequence>MAKCAGCRVRHLICDTQSTCAECEKSGRECVRLNVRFRHLVCPSDEITRADYTKYKFFFDSEQTWIDTNGKLQFVTESDSSADASPTDELESNVFDAVGLDVEPRPAPVEQSSPKFVLGSTSQTPAVQASVLDDGPPEYLAALEQVPYDPPDSVLLEDASEMPAHSLREVSQLGEKLPTDTSVSYLESVLPAPELECPLKSLKEGKLLQHWVTHLAPWFDVGDSKRHFGKIATRMAASSPLLMTVILAIAALHHSRVSGQSDLYSAMTYHDKCLNIIVPMLSDSDHANDDCVLMTTTILHLYDGLESGNDLPRHLKGTSIFFHPEATYNSSQLRRAVFWLHLRQEIYNAFLYQRSVITDLNNCNFEFENESENDDMWFHQTLYIAALVSKWAFGKETSHARWYELCKMMDVWESRRPTSFDPIYFRTLDPTNGRYFPEVCYATDEHVAAAHFFYLSKLLLTIHDPNLPRIGPRMKSATVEMQKTALSYVRNLVGIAVCNNFIVARFTATLAIIICESWFTDRREQEALFDFMRETSRCSGWTTQNVQQALVEEWGWKEEQI</sequence>
<comment type="subcellular location">
    <subcellularLocation>
        <location evidence="1">Nucleus</location>
    </subcellularLocation>
</comment>
<dbReference type="AlphaFoldDB" id="A0A8H6FRE1"/>
<dbReference type="PANTHER" id="PTHR37534:SF2">
    <property type="entry name" value="N-ACETYLTRANSFERASE DOMAIN-CONTAINING PROTEIN"/>
    <property type="match status" value="1"/>
</dbReference>
<gene>
    <name evidence="3" type="ORF">HO173_008558</name>
</gene>
<reference evidence="3 4" key="1">
    <citation type="journal article" date="2020" name="Genomics">
        <title>Complete, high-quality genomes from long-read metagenomic sequencing of two wolf lichen thalli reveals enigmatic genome architecture.</title>
        <authorList>
            <person name="McKenzie S.K."/>
            <person name="Walston R.F."/>
            <person name="Allen J.L."/>
        </authorList>
    </citation>
    <scope>NUCLEOTIDE SEQUENCE [LARGE SCALE GENOMIC DNA]</scope>
    <source>
        <strain evidence="3">WasteWater2</strain>
    </source>
</reference>